<reference evidence="2" key="1">
    <citation type="submission" date="2024-02" db="UniProtKB">
        <authorList>
            <consortium name="WormBaseParasite"/>
        </authorList>
    </citation>
    <scope>IDENTIFICATION</scope>
</reference>
<proteinExistence type="predicted"/>
<accession>A0AAF3ESJ4</accession>
<dbReference type="AlphaFoldDB" id="A0AAF3ESJ4"/>
<evidence type="ECO:0008006" key="3">
    <source>
        <dbReference type="Google" id="ProtNLM"/>
    </source>
</evidence>
<name>A0AAF3ESJ4_9BILA</name>
<dbReference type="WBParaSite" id="MBELARI_LOCUS17006">
    <property type="protein sequence ID" value="MBELARI_LOCUS17006"/>
    <property type="gene ID" value="MBELARI_LOCUS17006"/>
</dbReference>
<evidence type="ECO:0000313" key="1">
    <source>
        <dbReference type="Proteomes" id="UP000887575"/>
    </source>
</evidence>
<dbReference type="Gene3D" id="1.10.510.10">
    <property type="entry name" value="Transferase(Phosphotransferase) domain 1"/>
    <property type="match status" value="1"/>
</dbReference>
<sequence length="99" mass="11634">MIPITFRNFHFHLNEFEQRLELGGGAQGRVFYDRLQNRDVAVKQIEDPEETFREANRHRYVKDCKFIVEILGVAFDGNDIPRGLVLELCHESTLHNDTF</sequence>
<organism evidence="1 2">
    <name type="scientific">Mesorhabditis belari</name>
    <dbReference type="NCBI Taxonomy" id="2138241"/>
    <lineage>
        <taxon>Eukaryota</taxon>
        <taxon>Metazoa</taxon>
        <taxon>Ecdysozoa</taxon>
        <taxon>Nematoda</taxon>
        <taxon>Chromadorea</taxon>
        <taxon>Rhabditida</taxon>
        <taxon>Rhabditina</taxon>
        <taxon>Rhabditomorpha</taxon>
        <taxon>Rhabditoidea</taxon>
        <taxon>Rhabditidae</taxon>
        <taxon>Mesorhabditinae</taxon>
        <taxon>Mesorhabditis</taxon>
    </lineage>
</organism>
<dbReference type="InterPro" id="IPR011009">
    <property type="entry name" value="Kinase-like_dom_sf"/>
</dbReference>
<dbReference type="SUPFAM" id="SSF56112">
    <property type="entry name" value="Protein kinase-like (PK-like)"/>
    <property type="match status" value="1"/>
</dbReference>
<keyword evidence="1" id="KW-1185">Reference proteome</keyword>
<dbReference type="Proteomes" id="UP000887575">
    <property type="component" value="Unassembled WGS sequence"/>
</dbReference>
<evidence type="ECO:0000313" key="2">
    <source>
        <dbReference type="WBParaSite" id="MBELARI_LOCUS17006"/>
    </source>
</evidence>
<protein>
    <recommendedName>
        <fullName evidence="3">Protein kinase domain-containing protein</fullName>
    </recommendedName>
</protein>